<dbReference type="EMBL" id="CM047580">
    <property type="protein sequence ID" value="KAI9921899.1"/>
    <property type="molecule type" value="Genomic_DNA"/>
</dbReference>
<accession>A0ACC0WT24</accession>
<reference evidence="1 2" key="1">
    <citation type="journal article" date="2022" name="bioRxiv">
        <title>The genome of the oomycete Peronosclerospora sorghi, a cosmopolitan pathogen of maize and sorghum, is inflated with dispersed pseudogenes.</title>
        <authorList>
            <person name="Fletcher K."/>
            <person name="Martin F."/>
            <person name="Isakeit T."/>
            <person name="Cavanaugh K."/>
            <person name="Magill C."/>
            <person name="Michelmore R."/>
        </authorList>
    </citation>
    <scope>NUCLEOTIDE SEQUENCE [LARGE SCALE GENOMIC DNA]</scope>
    <source>
        <strain evidence="1">P6</strain>
    </source>
</reference>
<name>A0ACC0WT24_9STRA</name>
<comment type="caution">
    <text evidence="1">The sequence shown here is derived from an EMBL/GenBank/DDBJ whole genome shotgun (WGS) entry which is preliminary data.</text>
</comment>
<gene>
    <name evidence="1" type="ORF">PsorP6_000071</name>
</gene>
<keyword evidence="2" id="KW-1185">Reference proteome</keyword>
<proteinExistence type="predicted"/>
<organism evidence="1 2">
    <name type="scientific">Peronosclerospora sorghi</name>
    <dbReference type="NCBI Taxonomy" id="230839"/>
    <lineage>
        <taxon>Eukaryota</taxon>
        <taxon>Sar</taxon>
        <taxon>Stramenopiles</taxon>
        <taxon>Oomycota</taxon>
        <taxon>Peronosporomycetes</taxon>
        <taxon>Peronosporales</taxon>
        <taxon>Peronosporaceae</taxon>
        <taxon>Peronosclerospora</taxon>
    </lineage>
</organism>
<protein>
    <submittedName>
        <fullName evidence="1">Uncharacterized protein</fullName>
    </submittedName>
</protein>
<dbReference type="Proteomes" id="UP001163321">
    <property type="component" value="Chromosome 1"/>
</dbReference>
<sequence>MVPGIEERDHFPIGKATGEASAGDERVAQSSAASRKAHQRLETSVEDVISEQWMTMEAQKLSTANVDNHKCKKAKISELIDSSLAFVIYSSSLSSAFSLIMPAKSDDRINRTHFLLRLVHFFRIDTIVTN</sequence>
<evidence type="ECO:0000313" key="1">
    <source>
        <dbReference type="EMBL" id="KAI9921899.1"/>
    </source>
</evidence>
<evidence type="ECO:0000313" key="2">
    <source>
        <dbReference type="Proteomes" id="UP001163321"/>
    </source>
</evidence>